<comment type="subcellular location">
    <subcellularLocation>
        <location evidence="1">Cell inner membrane</location>
        <topology evidence="1">Single-pass membrane protein</topology>
        <orientation evidence="1">Periplasmic side</orientation>
    </subcellularLocation>
</comment>
<keyword evidence="6" id="KW-0812">Transmembrane</keyword>
<dbReference type="SUPFAM" id="SSF74653">
    <property type="entry name" value="TolA/TonB C-terminal domain"/>
    <property type="match status" value="1"/>
</dbReference>
<accession>A0AA37WGU4</accession>
<feature type="domain" description="TonB C-terminal" evidence="11">
    <location>
        <begin position="18"/>
        <end position="113"/>
    </location>
</feature>
<proteinExistence type="inferred from homology"/>
<evidence type="ECO:0000256" key="1">
    <source>
        <dbReference type="ARBA" id="ARBA00004383"/>
    </source>
</evidence>
<keyword evidence="8" id="KW-1133">Transmembrane helix</keyword>
<evidence type="ECO:0000256" key="10">
    <source>
        <dbReference type="SAM" id="MobiDB-lite"/>
    </source>
</evidence>
<dbReference type="RefSeq" id="WP_235294375.1">
    <property type="nucleotide sequence ID" value="NZ_BSOH01000015.1"/>
</dbReference>
<gene>
    <name evidence="12" type="ORF">GCM10007940_28100</name>
</gene>
<dbReference type="GO" id="GO:0015891">
    <property type="term" value="P:siderophore transport"/>
    <property type="evidence" value="ECO:0007669"/>
    <property type="project" value="InterPro"/>
</dbReference>
<dbReference type="InterPro" id="IPR051045">
    <property type="entry name" value="TonB-dependent_transducer"/>
</dbReference>
<dbReference type="GO" id="GO:0030288">
    <property type="term" value="C:outer membrane-bounded periplasmic space"/>
    <property type="evidence" value="ECO:0007669"/>
    <property type="project" value="InterPro"/>
</dbReference>
<evidence type="ECO:0000256" key="3">
    <source>
        <dbReference type="ARBA" id="ARBA00022448"/>
    </source>
</evidence>
<dbReference type="Pfam" id="PF03544">
    <property type="entry name" value="TonB_C"/>
    <property type="match status" value="1"/>
</dbReference>
<evidence type="ECO:0000256" key="2">
    <source>
        <dbReference type="ARBA" id="ARBA00006555"/>
    </source>
</evidence>
<dbReference type="Proteomes" id="UP001156666">
    <property type="component" value="Unassembled WGS sequence"/>
</dbReference>
<reference evidence="12" key="1">
    <citation type="journal article" date="2014" name="Int. J. Syst. Evol. Microbiol.">
        <title>Complete genome sequence of Corynebacterium casei LMG S-19264T (=DSM 44701T), isolated from a smear-ripened cheese.</title>
        <authorList>
            <consortium name="US DOE Joint Genome Institute (JGI-PGF)"/>
            <person name="Walter F."/>
            <person name="Albersmeier A."/>
            <person name="Kalinowski J."/>
            <person name="Ruckert C."/>
        </authorList>
    </citation>
    <scope>NUCLEOTIDE SEQUENCE</scope>
    <source>
        <strain evidence="12">NBRC 108769</strain>
    </source>
</reference>
<protein>
    <recommendedName>
        <fullName evidence="11">TonB C-terminal domain-containing protein</fullName>
    </recommendedName>
</protein>
<evidence type="ECO:0000259" key="11">
    <source>
        <dbReference type="PROSITE" id="PS52015"/>
    </source>
</evidence>
<sequence>MKRSKKEKHFIQRAFYKGGMEALKRFIQNELQYPELAKKEGIQGTVNLKFHVNYQGKVHSVKVISGIGHGCDEEAIRIVSNLKYEVPKSYKKKIGFQKKINIHFRLKKVVTPLPKSLPKQGPNQDPKLSNNSYTISSTSSTSTSYNYTIRTSSKPD</sequence>
<dbReference type="InterPro" id="IPR003538">
    <property type="entry name" value="TonB"/>
</dbReference>
<dbReference type="PRINTS" id="PR01374">
    <property type="entry name" value="TONBPROTEIN"/>
</dbReference>
<dbReference type="GO" id="GO:0098797">
    <property type="term" value="C:plasma membrane protein complex"/>
    <property type="evidence" value="ECO:0007669"/>
    <property type="project" value="TreeGrafter"/>
</dbReference>
<keyword evidence="4" id="KW-1003">Cell membrane</keyword>
<feature type="compositionally biased region" description="Low complexity" evidence="10">
    <location>
        <begin position="129"/>
        <end position="156"/>
    </location>
</feature>
<keyword evidence="7" id="KW-0653">Protein transport</keyword>
<dbReference type="NCBIfam" id="TIGR01352">
    <property type="entry name" value="tonB_Cterm"/>
    <property type="match status" value="1"/>
</dbReference>
<evidence type="ECO:0000256" key="7">
    <source>
        <dbReference type="ARBA" id="ARBA00022927"/>
    </source>
</evidence>
<dbReference type="EMBL" id="BSOH01000015">
    <property type="protein sequence ID" value="GLR18195.1"/>
    <property type="molecule type" value="Genomic_DNA"/>
</dbReference>
<evidence type="ECO:0000256" key="5">
    <source>
        <dbReference type="ARBA" id="ARBA00022519"/>
    </source>
</evidence>
<dbReference type="InterPro" id="IPR006260">
    <property type="entry name" value="TonB/TolA_C"/>
</dbReference>
<reference evidence="12" key="2">
    <citation type="submission" date="2023-01" db="EMBL/GenBank/DDBJ databases">
        <title>Draft genome sequence of Portibacter lacus strain NBRC 108769.</title>
        <authorList>
            <person name="Sun Q."/>
            <person name="Mori K."/>
        </authorList>
    </citation>
    <scope>NUCLEOTIDE SEQUENCE</scope>
    <source>
        <strain evidence="12">NBRC 108769</strain>
    </source>
</reference>
<evidence type="ECO:0000256" key="8">
    <source>
        <dbReference type="ARBA" id="ARBA00022989"/>
    </source>
</evidence>
<evidence type="ECO:0000256" key="4">
    <source>
        <dbReference type="ARBA" id="ARBA00022475"/>
    </source>
</evidence>
<keyword evidence="3" id="KW-0813">Transport</keyword>
<dbReference type="GO" id="GO:0031992">
    <property type="term" value="F:energy transducer activity"/>
    <property type="evidence" value="ECO:0007669"/>
    <property type="project" value="InterPro"/>
</dbReference>
<evidence type="ECO:0000256" key="9">
    <source>
        <dbReference type="ARBA" id="ARBA00023136"/>
    </source>
</evidence>
<name>A0AA37WGU4_9BACT</name>
<evidence type="ECO:0000313" key="12">
    <source>
        <dbReference type="EMBL" id="GLR18195.1"/>
    </source>
</evidence>
<dbReference type="GO" id="GO:0015031">
    <property type="term" value="P:protein transport"/>
    <property type="evidence" value="ECO:0007669"/>
    <property type="project" value="UniProtKB-KW"/>
</dbReference>
<evidence type="ECO:0000256" key="6">
    <source>
        <dbReference type="ARBA" id="ARBA00022692"/>
    </source>
</evidence>
<dbReference type="PANTHER" id="PTHR33446:SF2">
    <property type="entry name" value="PROTEIN TONB"/>
    <property type="match status" value="1"/>
</dbReference>
<organism evidence="12 13">
    <name type="scientific">Portibacter lacus</name>
    <dbReference type="NCBI Taxonomy" id="1099794"/>
    <lineage>
        <taxon>Bacteria</taxon>
        <taxon>Pseudomonadati</taxon>
        <taxon>Bacteroidota</taxon>
        <taxon>Saprospiria</taxon>
        <taxon>Saprospirales</taxon>
        <taxon>Haliscomenobacteraceae</taxon>
        <taxon>Portibacter</taxon>
    </lineage>
</organism>
<keyword evidence="5" id="KW-0997">Cell inner membrane</keyword>
<keyword evidence="13" id="KW-1185">Reference proteome</keyword>
<dbReference type="PROSITE" id="PS52015">
    <property type="entry name" value="TONB_CTD"/>
    <property type="match status" value="1"/>
</dbReference>
<comment type="similarity">
    <text evidence="2">Belongs to the TonB family.</text>
</comment>
<dbReference type="PANTHER" id="PTHR33446">
    <property type="entry name" value="PROTEIN TONB-RELATED"/>
    <property type="match status" value="1"/>
</dbReference>
<dbReference type="InterPro" id="IPR037682">
    <property type="entry name" value="TonB_C"/>
</dbReference>
<comment type="caution">
    <text evidence="12">The sequence shown here is derived from an EMBL/GenBank/DDBJ whole genome shotgun (WGS) entry which is preliminary data.</text>
</comment>
<dbReference type="Gene3D" id="3.30.1150.10">
    <property type="match status" value="1"/>
</dbReference>
<evidence type="ECO:0000313" key="13">
    <source>
        <dbReference type="Proteomes" id="UP001156666"/>
    </source>
</evidence>
<feature type="region of interest" description="Disordered" evidence="10">
    <location>
        <begin position="113"/>
        <end position="156"/>
    </location>
</feature>
<dbReference type="AlphaFoldDB" id="A0AA37WGU4"/>
<keyword evidence="9" id="KW-0472">Membrane</keyword>
<dbReference type="GO" id="GO:0055085">
    <property type="term" value="P:transmembrane transport"/>
    <property type="evidence" value="ECO:0007669"/>
    <property type="project" value="InterPro"/>
</dbReference>